<dbReference type="InterPro" id="IPR007393">
    <property type="entry name" value="YlxR_dom"/>
</dbReference>
<proteinExistence type="predicted"/>
<gene>
    <name evidence="2" type="ORF">EDL96_09785</name>
</gene>
<dbReference type="Proteomes" id="UP000270616">
    <property type="component" value="Unassembled WGS sequence"/>
</dbReference>
<evidence type="ECO:0000313" key="2">
    <source>
        <dbReference type="EMBL" id="ROZ62470.1"/>
    </source>
</evidence>
<dbReference type="EMBL" id="RKMF01000012">
    <property type="protein sequence ID" value="ROZ62470.1"/>
    <property type="molecule type" value="Genomic_DNA"/>
</dbReference>
<keyword evidence="3" id="KW-1185">Reference proteome</keyword>
<evidence type="ECO:0000259" key="1">
    <source>
        <dbReference type="Pfam" id="PF04296"/>
    </source>
</evidence>
<comment type="caution">
    <text evidence="2">The sequence shown here is derived from an EMBL/GenBank/DDBJ whole genome shotgun (WGS) entry which is preliminary data.</text>
</comment>
<sequence length="108" mass="12118">MRGNYPNQGCVHFVEHVVRRTCIGCRTVDEPDHLLRLTLSAVETEPVVVVDEDRVLGGRGAWVHPDERCVQTAVKRGAFNRAFRRRVDATAAVHQIERVTRTAGTAQE</sequence>
<accession>A0A3N3ZNK7</accession>
<dbReference type="InterPro" id="IPR037465">
    <property type="entry name" value="YlxR"/>
</dbReference>
<name>A0A3N3ZNK7_9MICC</name>
<reference evidence="2 3" key="1">
    <citation type="submission" date="2018-10" db="EMBL/GenBank/DDBJ databases">
        <title>Kocuria sp. M5W7-7, whole genome shotgun sequence.</title>
        <authorList>
            <person name="Tuo L."/>
        </authorList>
    </citation>
    <scope>NUCLEOTIDE SEQUENCE [LARGE SCALE GENOMIC DNA]</scope>
    <source>
        <strain evidence="2 3">M5W7-7</strain>
    </source>
</reference>
<evidence type="ECO:0000313" key="3">
    <source>
        <dbReference type="Proteomes" id="UP000270616"/>
    </source>
</evidence>
<organism evidence="2 3">
    <name type="scientific">Kocuria soli</name>
    <dbReference type="NCBI Taxonomy" id="2485125"/>
    <lineage>
        <taxon>Bacteria</taxon>
        <taxon>Bacillati</taxon>
        <taxon>Actinomycetota</taxon>
        <taxon>Actinomycetes</taxon>
        <taxon>Micrococcales</taxon>
        <taxon>Micrococcaceae</taxon>
        <taxon>Kocuria</taxon>
    </lineage>
</organism>
<dbReference type="InterPro" id="IPR035931">
    <property type="entry name" value="YlxR-like_sf"/>
</dbReference>
<dbReference type="AlphaFoldDB" id="A0A3N3ZNK7"/>
<dbReference type="Gene3D" id="3.30.1230.10">
    <property type="entry name" value="YlxR-like"/>
    <property type="match status" value="1"/>
</dbReference>
<dbReference type="Pfam" id="PF04296">
    <property type="entry name" value="YlxR"/>
    <property type="match status" value="1"/>
</dbReference>
<protein>
    <submittedName>
        <fullName evidence="2">YlxR family protein</fullName>
    </submittedName>
</protein>
<dbReference type="SUPFAM" id="SSF64376">
    <property type="entry name" value="YlxR-like"/>
    <property type="match status" value="1"/>
</dbReference>
<dbReference type="PANTHER" id="PTHR34215:SF1">
    <property type="entry name" value="YLXR DOMAIN-CONTAINING PROTEIN"/>
    <property type="match status" value="1"/>
</dbReference>
<dbReference type="OrthoDB" id="5244965at2"/>
<dbReference type="PANTHER" id="PTHR34215">
    <property type="entry name" value="BLL0784 PROTEIN"/>
    <property type="match status" value="1"/>
</dbReference>
<feature type="domain" description="YlxR" evidence="1">
    <location>
        <begin position="20"/>
        <end position="95"/>
    </location>
</feature>